<gene>
    <name evidence="1" type="ORF">DCAF_LOCUS15050</name>
</gene>
<protein>
    <submittedName>
        <fullName evidence="1">Uncharacterized protein</fullName>
    </submittedName>
</protein>
<evidence type="ECO:0000313" key="1">
    <source>
        <dbReference type="EMBL" id="CAK7339972.1"/>
    </source>
</evidence>
<sequence>MGWLIGSRVANGHKLIGLWPANGQVDITLNMLGSSDAEVASSTYPESSPDIGYNYCRLFIKHASEHKDEEKSNEAK</sequence>
<dbReference type="Proteomes" id="UP001314170">
    <property type="component" value="Unassembled WGS sequence"/>
</dbReference>
<dbReference type="EMBL" id="CAWUPB010001159">
    <property type="protein sequence ID" value="CAK7339972.1"/>
    <property type="molecule type" value="Genomic_DNA"/>
</dbReference>
<feature type="non-terminal residue" evidence="1">
    <location>
        <position position="76"/>
    </location>
</feature>
<reference evidence="1 2" key="1">
    <citation type="submission" date="2024-01" db="EMBL/GenBank/DDBJ databases">
        <authorList>
            <person name="Waweru B."/>
        </authorList>
    </citation>
    <scope>NUCLEOTIDE SEQUENCE [LARGE SCALE GENOMIC DNA]</scope>
</reference>
<organism evidence="1 2">
    <name type="scientific">Dovyalis caffra</name>
    <dbReference type="NCBI Taxonomy" id="77055"/>
    <lineage>
        <taxon>Eukaryota</taxon>
        <taxon>Viridiplantae</taxon>
        <taxon>Streptophyta</taxon>
        <taxon>Embryophyta</taxon>
        <taxon>Tracheophyta</taxon>
        <taxon>Spermatophyta</taxon>
        <taxon>Magnoliopsida</taxon>
        <taxon>eudicotyledons</taxon>
        <taxon>Gunneridae</taxon>
        <taxon>Pentapetalae</taxon>
        <taxon>rosids</taxon>
        <taxon>fabids</taxon>
        <taxon>Malpighiales</taxon>
        <taxon>Salicaceae</taxon>
        <taxon>Flacourtieae</taxon>
        <taxon>Dovyalis</taxon>
    </lineage>
</organism>
<proteinExistence type="predicted"/>
<keyword evidence="2" id="KW-1185">Reference proteome</keyword>
<comment type="caution">
    <text evidence="1">The sequence shown here is derived from an EMBL/GenBank/DDBJ whole genome shotgun (WGS) entry which is preliminary data.</text>
</comment>
<evidence type="ECO:0000313" key="2">
    <source>
        <dbReference type="Proteomes" id="UP001314170"/>
    </source>
</evidence>
<accession>A0AAV1RWP4</accession>
<name>A0AAV1RWP4_9ROSI</name>
<dbReference type="AlphaFoldDB" id="A0AAV1RWP4"/>